<dbReference type="Pfam" id="PF19086">
    <property type="entry name" value="Terpene_syn_C_2"/>
    <property type="match status" value="1"/>
</dbReference>
<dbReference type="EMBL" id="FOIJ01000010">
    <property type="protein sequence ID" value="SEU21955.1"/>
    <property type="molecule type" value="Genomic_DNA"/>
</dbReference>
<accession>A0A1I0KCD0</accession>
<dbReference type="Proteomes" id="UP000199181">
    <property type="component" value="Unassembled WGS sequence"/>
</dbReference>
<protein>
    <recommendedName>
        <fullName evidence="3">Terpene synthase</fullName>
    </recommendedName>
</protein>
<organism evidence="1 2">
    <name type="scientific">Stigmatella erecta</name>
    <dbReference type="NCBI Taxonomy" id="83460"/>
    <lineage>
        <taxon>Bacteria</taxon>
        <taxon>Pseudomonadati</taxon>
        <taxon>Myxococcota</taxon>
        <taxon>Myxococcia</taxon>
        <taxon>Myxococcales</taxon>
        <taxon>Cystobacterineae</taxon>
        <taxon>Archangiaceae</taxon>
        <taxon>Stigmatella</taxon>
    </lineage>
</organism>
<dbReference type="SUPFAM" id="SSF48576">
    <property type="entry name" value="Terpenoid synthases"/>
    <property type="match status" value="1"/>
</dbReference>
<dbReference type="Gene3D" id="1.10.600.10">
    <property type="entry name" value="Farnesyl Diphosphate Synthase"/>
    <property type="match status" value="1"/>
</dbReference>
<evidence type="ECO:0000313" key="1">
    <source>
        <dbReference type="EMBL" id="SEU21955.1"/>
    </source>
</evidence>
<evidence type="ECO:0000313" key="2">
    <source>
        <dbReference type="Proteomes" id="UP000199181"/>
    </source>
</evidence>
<keyword evidence="2" id="KW-1185">Reference proteome</keyword>
<dbReference type="InterPro" id="IPR008949">
    <property type="entry name" value="Isoprenoid_synthase_dom_sf"/>
</dbReference>
<dbReference type="RefSeq" id="WP_093522928.1">
    <property type="nucleotide sequence ID" value="NZ_FOIJ01000010.1"/>
</dbReference>
<sequence>MSSRPENLLRSTFLDSLPGPECEHIFALTQELSASLAAWCAKYPALLRPARVPQISLTLAASAPFLSPRELLPTGCLFLWLFAVDDLCDERSPGPEDGAPLSLWARFEQAVSWLEAPEDAAPHGEPLLQAIRDIRDGLAPLPLFSALRAPLAQSLRDFLRGMQLETEWSRLHRQSPPGPAPSLQEYLEKAACFTTGTLPIYLSVLMATRDAAIVPRLPHFMGLGHEAAVSIRLANDLRSYEKELAEGKLNSLILLQREGMAQHGTAPTAALERGRAEVRAHLLGAMERCSQLGGEEATAGCRATQTIVNAVAFACGFYAHHDFHHALVRQDGHRFGEARPSRAAVTPSAST</sequence>
<gene>
    <name evidence="1" type="ORF">SAMN05443639_11072</name>
</gene>
<name>A0A1I0KCD0_9BACT</name>
<reference evidence="2" key="1">
    <citation type="submission" date="2016-10" db="EMBL/GenBank/DDBJ databases">
        <authorList>
            <person name="Varghese N."/>
            <person name="Submissions S."/>
        </authorList>
    </citation>
    <scope>NUCLEOTIDE SEQUENCE [LARGE SCALE GENOMIC DNA]</scope>
    <source>
        <strain evidence="2">DSM 16858</strain>
    </source>
</reference>
<evidence type="ECO:0008006" key="3">
    <source>
        <dbReference type="Google" id="ProtNLM"/>
    </source>
</evidence>
<dbReference type="AlphaFoldDB" id="A0A1I0KCD0"/>
<proteinExistence type="predicted"/>